<dbReference type="EMBL" id="JADJIB010000001">
    <property type="protein sequence ID" value="MBK7272303.1"/>
    <property type="molecule type" value="Genomic_DNA"/>
</dbReference>
<dbReference type="SUPFAM" id="SSF56112">
    <property type="entry name" value="Protein kinase-like (PK-like)"/>
    <property type="match status" value="1"/>
</dbReference>
<evidence type="ECO:0000313" key="3">
    <source>
        <dbReference type="EMBL" id="MBL0003364.1"/>
    </source>
</evidence>
<organism evidence="2 4">
    <name type="scientific">Candidatus Phosphoribacter hodrii</name>
    <dbReference type="NCBI Taxonomy" id="2953743"/>
    <lineage>
        <taxon>Bacteria</taxon>
        <taxon>Bacillati</taxon>
        <taxon>Actinomycetota</taxon>
        <taxon>Actinomycetes</taxon>
        <taxon>Micrococcales</taxon>
        <taxon>Dermatophilaceae</taxon>
        <taxon>Candidatus Phosphoribacter</taxon>
    </lineage>
</organism>
<sequence>MLDPKAAGEIARAFGLGANARLEGPVAHGRKGEVWRLVTDEGRYAVKALFGTVFRERAERDAAYQDVVRDTGVPMPAVLRTLSGNVLADVGGPPPNATVRVYEWVDILEPRRDLDPREIGRLLARVHNVEAPAAGTVDPWYREPVGPQVWGELVEALRAEDAPFATDLAALVPQLVALEQTFEVPADVRTCHCDLWADNVRATRDGGIVLLDWESAGPESPSHELGMVVFEYGLGDPARMLDLYAAYLIAGGPGRISRAGDLTMLGATSEHLAEEGCRRWLSATDEGDRELAAAWVEWLLHEPITPATVADVLDAVAGLGGSRGA</sequence>
<evidence type="ECO:0000313" key="4">
    <source>
        <dbReference type="Proteomes" id="UP000726105"/>
    </source>
</evidence>
<dbReference type="Pfam" id="PF01636">
    <property type="entry name" value="APH"/>
    <property type="match status" value="1"/>
</dbReference>
<comment type="caution">
    <text evidence="2">The sequence shown here is derived from an EMBL/GenBank/DDBJ whole genome shotgun (WGS) entry which is preliminary data.</text>
</comment>
<dbReference type="Proteomes" id="UP000886632">
    <property type="component" value="Unassembled WGS sequence"/>
</dbReference>
<dbReference type="EMBL" id="JADKGK010000011">
    <property type="protein sequence ID" value="MBL0003364.1"/>
    <property type="molecule type" value="Genomic_DNA"/>
</dbReference>
<dbReference type="Proteomes" id="UP000726105">
    <property type="component" value="Unassembled WGS sequence"/>
</dbReference>
<protein>
    <submittedName>
        <fullName evidence="2">Phosphotransferase</fullName>
    </submittedName>
</protein>
<dbReference type="InterPro" id="IPR002575">
    <property type="entry name" value="Aminoglycoside_PTrfase"/>
</dbReference>
<gene>
    <name evidence="2" type="ORF">IPI13_03780</name>
    <name evidence="3" type="ORF">IPP00_05050</name>
</gene>
<name>A0A935ILF9_9MICO</name>
<evidence type="ECO:0000313" key="2">
    <source>
        <dbReference type="EMBL" id="MBK7272303.1"/>
    </source>
</evidence>
<evidence type="ECO:0000259" key="1">
    <source>
        <dbReference type="Pfam" id="PF01636"/>
    </source>
</evidence>
<dbReference type="Gene3D" id="3.90.1200.10">
    <property type="match status" value="1"/>
</dbReference>
<reference evidence="2 4" key="1">
    <citation type="submission" date="2020-10" db="EMBL/GenBank/DDBJ databases">
        <title>Connecting structure to function with the recovery of over 1000 high-quality activated sludge metagenome-assembled genomes encoding full-length rRNA genes using long-read sequencing.</title>
        <authorList>
            <person name="Singleton C.M."/>
            <person name="Petriglieri F."/>
            <person name="Kristensen J.M."/>
            <person name="Kirkegaard R.H."/>
            <person name="Michaelsen T.Y."/>
            <person name="Andersen M.H."/>
            <person name="Karst S.M."/>
            <person name="Dueholm M.S."/>
            <person name="Nielsen P.H."/>
            <person name="Albertsen M."/>
        </authorList>
    </citation>
    <scope>NUCLEOTIDE SEQUENCE [LARGE SCALE GENOMIC DNA]</scope>
    <source>
        <strain evidence="2">Ega_18-Q3-R5-49_MAXAC.001</strain>
        <strain evidence="3">Ribe_18-Q3-R11-54_MAXAC.001</strain>
    </source>
</reference>
<proteinExistence type="predicted"/>
<feature type="domain" description="Aminoglycoside phosphotransferase" evidence="1">
    <location>
        <begin position="25"/>
        <end position="252"/>
    </location>
</feature>
<dbReference type="AlphaFoldDB" id="A0A935ILF9"/>
<dbReference type="InterPro" id="IPR011009">
    <property type="entry name" value="Kinase-like_dom_sf"/>
</dbReference>
<accession>A0A935ILF9</accession>